<dbReference type="PANTHER" id="PTHR47926:SF357">
    <property type="entry name" value="PENTATRICOPEPTIDE REPEAT-CONTAINING PROTEIN"/>
    <property type="match status" value="1"/>
</dbReference>
<keyword evidence="1" id="KW-0677">Repeat</keyword>
<dbReference type="Gene3D" id="1.25.40.10">
    <property type="entry name" value="Tetratricopeptide repeat domain"/>
    <property type="match status" value="4"/>
</dbReference>
<dbReference type="Proteomes" id="UP001151287">
    <property type="component" value="Unassembled WGS sequence"/>
</dbReference>
<dbReference type="PROSITE" id="PS51375">
    <property type="entry name" value="PPR"/>
    <property type="match status" value="3"/>
</dbReference>
<dbReference type="FunFam" id="1.25.40.10:FF:000158">
    <property type="entry name" value="pentatricopeptide repeat-containing protein At2g33680"/>
    <property type="match status" value="1"/>
</dbReference>
<sequence length="529" mass="59918">MVTSLSKGLRLIPLSTSENSLKLVLKTQKVHARLVKFGDLNQLPWLYLNCGAFSVARKLFDEITNWDLVTGTSIIGAFSRCNCHHDAISMFSHLLSTDVRPNEFTFSTVIHSGSAICDINVGKQLHACAMKMGFDSNLFVGSSLLNQYAKLGSIQDAEGAFQDIHEPNVVTYTTLINGYLKNRMFCDACYLFERMPERNVVSWNCMIAGCSQHGLNEQSVKFFVEMGRQRIPPNTETFPPIFTAAANITALNMGKSFHGLVIKYLGDKEVDVYVANSLINFYAKCSNLEDSMLVFDSIKIKNTVSWSSVICGYAHNGKAKEALELYKKVRDLDVKPNDSMLHGLLFACNHAGFTDDGYRLFRSVKEEQPEIVKSEHYVSLINLFARAGRFDDAMRVLEEEVHFEPGVGIWKALTGGHQINLNKKMAQFIAKKIKELDPKDSSSYVLMSNMYSRVDQWDDASQMRRDLREKGMKRVTGSSWIEIRNEIHVFSNGYCTHPQSEELYMMLEYINKDLVQSSFKLMDIVHILE</sequence>
<dbReference type="InterPro" id="IPR002885">
    <property type="entry name" value="PPR_rpt"/>
</dbReference>
<organism evidence="4 5">
    <name type="scientific">Rhynchospora breviuscula</name>
    <dbReference type="NCBI Taxonomy" id="2022672"/>
    <lineage>
        <taxon>Eukaryota</taxon>
        <taxon>Viridiplantae</taxon>
        <taxon>Streptophyta</taxon>
        <taxon>Embryophyta</taxon>
        <taxon>Tracheophyta</taxon>
        <taxon>Spermatophyta</taxon>
        <taxon>Magnoliopsida</taxon>
        <taxon>Liliopsida</taxon>
        <taxon>Poales</taxon>
        <taxon>Cyperaceae</taxon>
        <taxon>Cyperoideae</taxon>
        <taxon>Rhynchosporeae</taxon>
        <taxon>Rhynchospora</taxon>
    </lineage>
</organism>
<dbReference type="Pfam" id="PF20431">
    <property type="entry name" value="E_motif"/>
    <property type="match status" value="1"/>
</dbReference>
<accession>A0A9Q0C3D1</accession>
<dbReference type="InterPro" id="IPR046960">
    <property type="entry name" value="PPR_At4g14850-like_plant"/>
</dbReference>
<evidence type="ECO:0000256" key="2">
    <source>
        <dbReference type="ARBA" id="ARBA00022946"/>
    </source>
</evidence>
<keyword evidence="5" id="KW-1185">Reference proteome</keyword>
<name>A0A9Q0C3D1_9POAL</name>
<dbReference type="PANTHER" id="PTHR47926">
    <property type="entry name" value="PENTATRICOPEPTIDE REPEAT-CONTAINING PROTEIN"/>
    <property type="match status" value="1"/>
</dbReference>
<dbReference type="Pfam" id="PF01535">
    <property type="entry name" value="PPR"/>
    <property type="match status" value="3"/>
</dbReference>
<dbReference type="SUPFAM" id="SSF48452">
    <property type="entry name" value="TPR-like"/>
    <property type="match status" value="1"/>
</dbReference>
<dbReference type="NCBIfam" id="TIGR00756">
    <property type="entry name" value="PPR"/>
    <property type="match status" value="3"/>
</dbReference>
<dbReference type="AlphaFoldDB" id="A0A9Q0C3D1"/>
<dbReference type="Pfam" id="PF13041">
    <property type="entry name" value="PPR_2"/>
    <property type="match status" value="1"/>
</dbReference>
<proteinExistence type="predicted"/>
<keyword evidence="2" id="KW-0809">Transit peptide</keyword>
<feature type="repeat" description="PPR" evidence="3">
    <location>
        <begin position="440"/>
        <end position="474"/>
    </location>
</feature>
<comment type="caution">
    <text evidence="4">The sequence shown here is derived from an EMBL/GenBank/DDBJ whole genome shotgun (WGS) entry which is preliminary data.</text>
</comment>
<evidence type="ECO:0000313" key="4">
    <source>
        <dbReference type="EMBL" id="KAJ1686538.1"/>
    </source>
</evidence>
<dbReference type="EMBL" id="JAMQYH010000005">
    <property type="protein sequence ID" value="KAJ1686538.1"/>
    <property type="molecule type" value="Genomic_DNA"/>
</dbReference>
<feature type="repeat" description="PPR" evidence="3">
    <location>
        <begin position="168"/>
        <end position="202"/>
    </location>
</feature>
<reference evidence="4" key="1">
    <citation type="journal article" date="2022" name="Cell">
        <title>Repeat-based holocentromeres influence genome architecture and karyotype evolution.</title>
        <authorList>
            <person name="Hofstatter P.G."/>
            <person name="Thangavel G."/>
            <person name="Lux T."/>
            <person name="Neumann P."/>
            <person name="Vondrak T."/>
            <person name="Novak P."/>
            <person name="Zhang M."/>
            <person name="Costa L."/>
            <person name="Castellani M."/>
            <person name="Scott A."/>
            <person name="Toegelov H."/>
            <person name="Fuchs J."/>
            <person name="Mata-Sucre Y."/>
            <person name="Dias Y."/>
            <person name="Vanzela A.L.L."/>
            <person name="Huettel B."/>
            <person name="Almeida C.C.S."/>
            <person name="Simkova H."/>
            <person name="Souza G."/>
            <person name="Pedrosa-Harand A."/>
            <person name="Macas J."/>
            <person name="Mayer K.F.X."/>
            <person name="Houben A."/>
            <person name="Marques A."/>
        </authorList>
    </citation>
    <scope>NUCLEOTIDE SEQUENCE</scope>
    <source>
        <strain evidence="4">RhyBre1mFocal</strain>
    </source>
</reference>
<dbReference type="GO" id="GO:0009451">
    <property type="term" value="P:RNA modification"/>
    <property type="evidence" value="ECO:0007669"/>
    <property type="project" value="InterPro"/>
</dbReference>
<dbReference type="GO" id="GO:0099402">
    <property type="term" value="P:plant organ development"/>
    <property type="evidence" value="ECO:0007669"/>
    <property type="project" value="UniProtKB-ARBA"/>
</dbReference>
<evidence type="ECO:0008006" key="6">
    <source>
        <dbReference type="Google" id="ProtNLM"/>
    </source>
</evidence>
<dbReference type="OrthoDB" id="185373at2759"/>
<gene>
    <name evidence="4" type="ORF">LUZ63_017928</name>
</gene>
<dbReference type="Pfam" id="PF12854">
    <property type="entry name" value="PPR_1"/>
    <property type="match status" value="1"/>
</dbReference>
<dbReference type="InterPro" id="IPR046848">
    <property type="entry name" value="E_motif"/>
</dbReference>
<feature type="repeat" description="PPR" evidence="3">
    <location>
        <begin position="302"/>
        <end position="336"/>
    </location>
</feature>
<dbReference type="GO" id="GO:0003723">
    <property type="term" value="F:RNA binding"/>
    <property type="evidence" value="ECO:0007669"/>
    <property type="project" value="InterPro"/>
</dbReference>
<evidence type="ECO:0000256" key="1">
    <source>
        <dbReference type="ARBA" id="ARBA00022737"/>
    </source>
</evidence>
<evidence type="ECO:0000256" key="3">
    <source>
        <dbReference type="PROSITE-ProRule" id="PRU00708"/>
    </source>
</evidence>
<evidence type="ECO:0000313" key="5">
    <source>
        <dbReference type="Proteomes" id="UP001151287"/>
    </source>
</evidence>
<dbReference type="InterPro" id="IPR011990">
    <property type="entry name" value="TPR-like_helical_dom_sf"/>
</dbReference>
<protein>
    <recommendedName>
        <fullName evidence="6">Pentatricopeptide repeat-containing protein</fullName>
    </recommendedName>
</protein>